<evidence type="ECO:0000313" key="4">
    <source>
        <dbReference type="EMBL" id="SNV50292.1"/>
    </source>
</evidence>
<dbReference type="GO" id="GO:0016747">
    <property type="term" value="F:acyltransferase activity, transferring groups other than amino-acyl groups"/>
    <property type="evidence" value="ECO:0007669"/>
    <property type="project" value="InterPro"/>
</dbReference>
<dbReference type="InterPro" id="IPR016181">
    <property type="entry name" value="Acyl_CoA_acyltransferase"/>
</dbReference>
<dbReference type="GO" id="GO:0008233">
    <property type="term" value="F:peptidase activity"/>
    <property type="evidence" value="ECO:0007669"/>
    <property type="project" value="UniProtKB-KW"/>
</dbReference>
<dbReference type="RefSeq" id="WP_093096247.1">
    <property type="nucleotide sequence ID" value="NZ_CP158798.1"/>
</dbReference>
<dbReference type="Gene3D" id="3.40.630.30">
    <property type="match status" value="1"/>
</dbReference>
<keyword evidence="4" id="KW-0645">Protease</keyword>
<dbReference type="KEGG" id="smiz:4412673_02004"/>
<name>A0AAJ4XBW4_9SPHI</name>
<evidence type="ECO:0000259" key="3">
    <source>
        <dbReference type="PROSITE" id="PS51186"/>
    </source>
</evidence>
<organism evidence="4 5">
    <name type="scientific">Sphingobacterium mizutaii</name>
    <dbReference type="NCBI Taxonomy" id="1010"/>
    <lineage>
        <taxon>Bacteria</taxon>
        <taxon>Pseudomonadati</taxon>
        <taxon>Bacteroidota</taxon>
        <taxon>Sphingobacteriia</taxon>
        <taxon>Sphingobacteriales</taxon>
        <taxon>Sphingobacteriaceae</taxon>
        <taxon>Sphingobacterium</taxon>
    </lineage>
</organism>
<dbReference type="Proteomes" id="UP000215355">
    <property type="component" value="Chromosome 1"/>
</dbReference>
<keyword evidence="1 4" id="KW-0808">Transferase</keyword>
<dbReference type="AlphaFoldDB" id="A0AAJ4XBW4"/>
<keyword evidence="4" id="KW-0378">Hydrolase</keyword>
<reference evidence="4 5" key="1">
    <citation type="submission" date="2017-06" db="EMBL/GenBank/DDBJ databases">
        <authorList>
            <consortium name="Pathogen Informatics"/>
        </authorList>
    </citation>
    <scope>NUCLEOTIDE SEQUENCE [LARGE SCALE GENOMIC DNA]</scope>
    <source>
        <strain evidence="4 5">NCTC12149</strain>
    </source>
</reference>
<protein>
    <submittedName>
        <fullName evidence="4">Protease synthase and sporulation negative regulatory protein PAI 1</fullName>
        <ecNumber evidence="4">2.3.1.-</ecNumber>
    </submittedName>
</protein>
<gene>
    <name evidence="4" type="primary">paiA</name>
    <name evidence="4" type="ORF">SAMEA4412673_02004</name>
</gene>
<dbReference type="Pfam" id="PF00583">
    <property type="entry name" value="Acetyltransf_1"/>
    <property type="match status" value="1"/>
</dbReference>
<proteinExistence type="predicted"/>
<dbReference type="PROSITE" id="PS51186">
    <property type="entry name" value="GNAT"/>
    <property type="match status" value="1"/>
</dbReference>
<dbReference type="InterPro" id="IPR050832">
    <property type="entry name" value="Bact_Acetyltransf"/>
</dbReference>
<evidence type="ECO:0000256" key="2">
    <source>
        <dbReference type="ARBA" id="ARBA00023315"/>
    </source>
</evidence>
<dbReference type="CDD" id="cd04301">
    <property type="entry name" value="NAT_SF"/>
    <property type="match status" value="1"/>
</dbReference>
<sequence>MIEIKVASIDDLLIIQKIGRETFLETFESRNSESDMSTYINDRFSENQVHHELKNLESIFYIAWDQGHPVGYLKLNIGQAQTEFKLEDHIEIERIYVYASHHGKQVGQLLFFKALETAKSLRVPTIWLGVWEENARAISFYKKNGFEEFDKHIFQLGSDEQTDILMRRAVG</sequence>
<dbReference type="SUPFAM" id="SSF55729">
    <property type="entry name" value="Acyl-CoA N-acyltransferases (Nat)"/>
    <property type="match status" value="1"/>
</dbReference>
<accession>A0AAJ4XBW4</accession>
<dbReference type="EMBL" id="LT906468">
    <property type="protein sequence ID" value="SNV50292.1"/>
    <property type="molecule type" value="Genomic_DNA"/>
</dbReference>
<dbReference type="GO" id="GO:0006508">
    <property type="term" value="P:proteolysis"/>
    <property type="evidence" value="ECO:0007669"/>
    <property type="project" value="UniProtKB-KW"/>
</dbReference>
<dbReference type="PANTHER" id="PTHR43877">
    <property type="entry name" value="AMINOALKYLPHOSPHONATE N-ACETYLTRANSFERASE-RELATED-RELATED"/>
    <property type="match status" value="1"/>
</dbReference>
<dbReference type="EC" id="2.3.1.-" evidence="4"/>
<dbReference type="InterPro" id="IPR000182">
    <property type="entry name" value="GNAT_dom"/>
</dbReference>
<evidence type="ECO:0000256" key="1">
    <source>
        <dbReference type="ARBA" id="ARBA00022679"/>
    </source>
</evidence>
<keyword evidence="2 4" id="KW-0012">Acyltransferase</keyword>
<feature type="domain" description="N-acetyltransferase" evidence="3">
    <location>
        <begin position="2"/>
        <end position="171"/>
    </location>
</feature>
<dbReference type="PANTHER" id="PTHR43877:SF2">
    <property type="entry name" value="AMINOALKYLPHOSPHONATE N-ACETYLTRANSFERASE-RELATED"/>
    <property type="match status" value="1"/>
</dbReference>
<evidence type="ECO:0000313" key="5">
    <source>
        <dbReference type="Proteomes" id="UP000215355"/>
    </source>
</evidence>